<keyword evidence="4" id="KW-1185">Reference proteome</keyword>
<dbReference type="PROSITE" id="PS51257">
    <property type="entry name" value="PROKAR_LIPOPROTEIN"/>
    <property type="match status" value="1"/>
</dbReference>
<protein>
    <recommendedName>
        <fullName evidence="5">Lipoprotein</fullName>
    </recommendedName>
</protein>
<reference evidence="3" key="1">
    <citation type="submission" date="2023-02" db="EMBL/GenBank/DDBJ databases">
        <title>Genome sequence of Hyphococcus flavus.</title>
        <authorList>
            <person name="Rong J.-C."/>
            <person name="Zhao Q."/>
            <person name="Yi M."/>
            <person name="Wu J.-Y."/>
        </authorList>
    </citation>
    <scope>NUCLEOTIDE SEQUENCE</scope>
    <source>
        <strain evidence="3">MCCC 1K03223</strain>
    </source>
</reference>
<feature type="chain" id="PRO_5041985817" description="Lipoprotein" evidence="2">
    <location>
        <begin position="19"/>
        <end position="104"/>
    </location>
</feature>
<dbReference type="Proteomes" id="UP001214043">
    <property type="component" value="Chromosome"/>
</dbReference>
<feature type="region of interest" description="Disordered" evidence="1">
    <location>
        <begin position="83"/>
        <end position="104"/>
    </location>
</feature>
<sequence>MRELVLVLGGAFLLGACASTGTTSTTAATQTSEEAQVEQVAANEADAQQEVDDSRVICKRTQVTGSRFRKNICRTWGEWKAIEDSSRSATEEAQRRSQMPPQGN</sequence>
<evidence type="ECO:0000256" key="2">
    <source>
        <dbReference type="SAM" id="SignalP"/>
    </source>
</evidence>
<name>A0AAE9ZDR3_9PROT</name>
<organism evidence="3 4">
    <name type="scientific">Hyphococcus flavus</name>
    <dbReference type="NCBI Taxonomy" id="1866326"/>
    <lineage>
        <taxon>Bacteria</taxon>
        <taxon>Pseudomonadati</taxon>
        <taxon>Pseudomonadota</taxon>
        <taxon>Alphaproteobacteria</taxon>
        <taxon>Parvularculales</taxon>
        <taxon>Parvularculaceae</taxon>
        <taxon>Hyphococcus</taxon>
    </lineage>
</organism>
<evidence type="ECO:0008006" key="5">
    <source>
        <dbReference type="Google" id="ProtNLM"/>
    </source>
</evidence>
<dbReference type="KEGG" id="hfl:PUV54_08335"/>
<dbReference type="AlphaFoldDB" id="A0AAE9ZDR3"/>
<evidence type="ECO:0000313" key="4">
    <source>
        <dbReference type="Proteomes" id="UP001214043"/>
    </source>
</evidence>
<evidence type="ECO:0000313" key="3">
    <source>
        <dbReference type="EMBL" id="WDI33203.1"/>
    </source>
</evidence>
<evidence type="ECO:0000256" key="1">
    <source>
        <dbReference type="SAM" id="MobiDB-lite"/>
    </source>
</evidence>
<proteinExistence type="predicted"/>
<feature type="compositionally biased region" description="Basic and acidic residues" evidence="1">
    <location>
        <begin position="83"/>
        <end position="95"/>
    </location>
</feature>
<dbReference type="EMBL" id="CP118166">
    <property type="protein sequence ID" value="WDI33203.1"/>
    <property type="molecule type" value="Genomic_DNA"/>
</dbReference>
<gene>
    <name evidence="3" type="ORF">PUV54_08335</name>
</gene>
<accession>A0AAE9ZDR3</accession>
<keyword evidence="2" id="KW-0732">Signal</keyword>
<dbReference type="RefSeq" id="WP_274495173.1">
    <property type="nucleotide sequence ID" value="NZ_CP118166.1"/>
</dbReference>
<feature type="signal peptide" evidence="2">
    <location>
        <begin position="1"/>
        <end position="18"/>
    </location>
</feature>